<gene>
    <name evidence="1" type="ORF">SADUNF_Sadunf07G0110000</name>
</gene>
<proteinExistence type="predicted"/>
<organism evidence="1 2">
    <name type="scientific">Salix dunnii</name>
    <dbReference type="NCBI Taxonomy" id="1413687"/>
    <lineage>
        <taxon>Eukaryota</taxon>
        <taxon>Viridiplantae</taxon>
        <taxon>Streptophyta</taxon>
        <taxon>Embryophyta</taxon>
        <taxon>Tracheophyta</taxon>
        <taxon>Spermatophyta</taxon>
        <taxon>Magnoliopsida</taxon>
        <taxon>eudicotyledons</taxon>
        <taxon>Gunneridae</taxon>
        <taxon>Pentapetalae</taxon>
        <taxon>rosids</taxon>
        <taxon>fabids</taxon>
        <taxon>Malpighiales</taxon>
        <taxon>Salicaceae</taxon>
        <taxon>Saliceae</taxon>
        <taxon>Salix</taxon>
    </lineage>
</organism>
<protein>
    <submittedName>
        <fullName evidence="1">Uncharacterized protein</fullName>
    </submittedName>
</protein>
<comment type="caution">
    <text evidence="1">The sequence shown here is derived from an EMBL/GenBank/DDBJ whole genome shotgun (WGS) entry which is preliminary data.</text>
</comment>
<keyword evidence="2" id="KW-1185">Reference proteome</keyword>
<evidence type="ECO:0000313" key="1">
    <source>
        <dbReference type="EMBL" id="KAF9679150.1"/>
    </source>
</evidence>
<accession>A0A835K257</accession>
<dbReference type="AlphaFoldDB" id="A0A835K257"/>
<sequence length="290" mass="33084">MDQSVFVLFSDHHESKRKRNQITSCHVILSLKLFSVVHDKDGNMSNSNMIITINILMIYGRRRRNRVLKCLMIPSSLIRSISETIWPVLGLCCSSQKLNGPSSLCYSTLWLHFPPCIIIRLPDQAYCQIKLIVSLRAEIPTWELGPQIQTFSEIPKEINMIEYGLDEVGTHRLGWNFHQQKHLKSQKLQAAPTPPQNILLRKQAINNTWVQYLILHLQASFSITEPPFNEDLDTPSPLFLYALQDLVASYSPFIHAQFITHNLSPSIIKGASSRGVYSMLFTLSIHATNC</sequence>
<dbReference type="Proteomes" id="UP000657918">
    <property type="component" value="Unassembled WGS sequence"/>
</dbReference>
<dbReference type="EMBL" id="JADGMS010000007">
    <property type="protein sequence ID" value="KAF9679150.1"/>
    <property type="molecule type" value="Genomic_DNA"/>
</dbReference>
<evidence type="ECO:0000313" key="2">
    <source>
        <dbReference type="Proteomes" id="UP000657918"/>
    </source>
</evidence>
<reference evidence="1 2" key="1">
    <citation type="submission" date="2020-10" db="EMBL/GenBank/DDBJ databases">
        <title>Plant Genome Project.</title>
        <authorList>
            <person name="Zhang R.-G."/>
        </authorList>
    </citation>
    <scope>NUCLEOTIDE SEQUENCE [LARGE SCALE GENOMIC DNA]</scope>
    <source>
        <strain evidence="1">FAFU-HL-1</strain>
        <tissue evidence="1">Leaf</tissue>
    </source>
</reference>
<name>A0A835K257_9ROSI</name>